<gene>
    <name evidence="9" type="primary">yetK_2</name>
    <name evidence="10" type="ORF">ADS79_30375</name>
    <name evidence="9" type="ORF">BRE01_61860</name>
</gene>
<feature type="transmembrane region" description="Helical" evidence="7">
    <location>
        <begin position="35"/>
        <end position="56"/>
    </location>
</feature>
<dbReference type="EMBL" id="LGIQ01000013">
    <property type="protein sequence ID" value="KNB69094.1"/>
    <property type="molecule type" value="Genomic_DNA"/>
</dbReference>
<evidence type="ECO:0000256" key="3">
    <source>
        <dbReference type="ARBA" id="ARBA00022475"/>
    </source>
</evidence>
<keyword evidence="3" id="KW-1003">Cell membrane</keyword>
<dbReference type="SUPFAM" id="SSF103481">
    <property type="entry name" value="Multidrug resistance efflux transporter EmrE"/>
    <property type="match status" value="2"/>
</dbReference>
<dbReference type="RefSeq" id="WP_049742226.1">
    <property type="nucleotide sequence ID" value="NZ_BJON01000030.1"/>
</dbReference>
<evidence type="ECO:0000256" key="7">
    <source>
        <dbReference type="SAM" id="Phobius"/>
    </source>
</evidence>
<dbReference type="PATRIC" id="fig|54915.3.peg.171"/>
<dbReference type="EMBL" id="BJON01000030">
    <property type="protein sequence ID" value="GED72484.1"/>
    <property type="molecule type" value="Genomic_DNA"/>
</dbReference>
<evidence type="ECO:0000313" key="11">
    <source>
        <dbReference type="Proteomes" id="UP000036834"/>
    </source>
</evidence>
<dbReference type="PANTHER" id="PTHR32322:SF18">
    <property type="entry name" value="S-ADENOSYLMETHIONINE_S-ADENOSYLHOMOCYSTEINE TRANSPORTER"/>
    <property type="match status" value="1"/>
</dbReference>
<reference evidence="10" key="2">
    <citation type="submission" date="2015-07" db="EMBL/GenBank/DDBJ databases">
        <title>MeaNS - Measles Nucleotide Surveillance Program.</title>
        <authorList>
            <person name="Tran T."/>
            <person name="Druce J."/>
        </authorList>
    </citation>
    <scope>NUCLEOTIDE SEQUENCE</scope>
    <source>
        <strain evidence="10">DSM 9887</strain>
    </source>
</reference>
<dbReference type="PANTHER" id="PTHR32322">
    <property type="entry name" value="INNER MEMBRANE TRANSPORTER"/>
    <property type="match status" value="1"/>
</dbReference>
<feature type="transmembrane region" description="Helical" evidence="7">
    <location>
        <begin position="125"/>
        <end position="144"/>
    </location>
</feature>
<evidence type="ECO:0000313" key="9">
    <source>
        <dbReference type="EMBL" id="GED72484.1"/>
    </source>
</evidence>
<evidence type="ECO:0000256" key="5">
    <source>
        <dbReference type="ARBA" id="ARBA00022989"/>
    </source>
</evidence>
<comment type="subcellular location">
    <subcellularLocation>
        <location evidence="1">Cell membrane</location>
        <topology evidence="1">Multi-pass membrane protein</topology>
    </subcellularLocation>
</comment>
<feature type="transmembrane region" description="Helical" evidence="7">
    <location>
        <begin position="177"/>
        <end position="196"/>
    </location>
</feature>
<dbReference type="GO" id="GO:0005886">
    <property type="term" value="C:plasma membrane"/>
    <property type="evidence" value="ECO:0007669"/>
    <property type="project" value="UniProtKB-SubCell"/>
</dbReference>
<feature type="transmembrane region" description="Helical" evidence="7">
    <location>
        <begin position="97"/>
        <end position="116"/>
    </location>
</feature>
<evidence type="ECO:0000313" key="12">
    <source>
        <dbReference type="Proteomes" id="UP000319578"/>
    </source>
</evidence>
<feature type="transmembrane region" description="Helical" evidence="7">
    <location>
        <begin position="7"/>
        <end position="29"/>
    </location>
</feature>
<dbReference type="Pfam" id="PF00892">
    <property type="entry name" value="EamA"/>
    <property type="match status" value="2"/>
</dbReference>
<dbReference type="AlphaFoldDB" id="A0A0K9YKA3"/>
<dbReference type="InterPro" id="IPR037185">
    <property type="entry name" value="EmrE-like"/>
</dbReference>
<keyword evidence="5 7" id="KW-1133">Transmembrane helix</keyword>
<feature type="domain" description="EamA" evidence="8">
    <location>
        <begin position="9"/>
        <end position="139"/>
    </location>
</feature>
<protein>
    <submittedName>
        <fullName evidence="10">Multidrug transporter</fullName>
    </submittedName>
    <submittedName>
        <fullName evidence="9">Transporter YetK</fullName>
    </submittedName>
</protein>
<dbReference type="InterPro" id="IPR000620">
    <property type="entry name" value="EamA_dom"/>
</dbReference>
<feature type="domain" description="EamA" evidence="8">
    <location>
        <begin position="151"/>
        <end position="288"/>
    </location>
</feature>
<reference evidence="11" key="1">
    <citation type="submission" date="2015-07" db="EMBL/GenBank/DDBJ databases">
        <title>Genome sequencing project for genomic taxonomy and phylogenomics of Bacillus-like bacteria.</title>
        <authorList>
            <person name="Liu B."/>
            <person name="Wang J."/>
            <person name="Zhu Y."/>
            <person name="Liu G."/>
            <person name="Chen Q."/>
            <person name="Chen Z."/>
            <person name="Lan J."/>
            <person name="Che J."/>
            <person name="Ge C."/>
            <person name="Shi H."/>
            <person name="Pan Z."/>
            <person name="Liu X."/>
        </authorList>
    </citation>
    <scope>NUCLEOTIDE SEQUENCE [LARGE SCALE GENOMIC DNA]</scope>
    <source>
        <strain evidence="11">DSM 9887</strain>
    </source>
</reference>
<feature type="transmembrane region" description="Helical" evidence="7">
    <location>
        <begin position="273"/>
        <end position="290"/>
    </location>
</feature>
<feature type="transmembrane region" description="Helical" evidence="7">
    <location>
        <begin position="150"/>
        <end position="170"/>
    </location>
</feature>
<feature type="transmembrane region" description="Helical" evidence="7">
    <location>
        <begin position="216"/>
        <end position="238"/>
    </location>
</feature>
<feature type="transmembrane region" description="Helical" evidence="7">
    <location>
        <begin position="250"/>
        <end position="267"/>
    </location>
</feature>
<dbReference type="Proteomes" id="UP000319578">
    <property type="component" value="Unassembled WGS sequence"/>
</dbReference>
<dbReference type="InterPro" id="IPR050638">
    <property type="entry name" value="AA-Vitamin_Transporters"/>
</dbReference>
<keyword evidence="6 7" id="KW-0472">Membrane</keyword>
<sequence>MKSNERLLYLMLAGVITLWGLNVVMVKYLTVFPPIYVAVIRMSVAGICLAPIVYMYRKNLRLGKIDWLLLAGVGASSIALHQITLATGVQYTTAGNASLILALNPLATALLAMMLLGEGMSWRKGLGIGVGFAGVLIVVISQHGTIHMNGWGDAIMFFSMLMYVTGGLLVRKLVVRGVPVLLITALSQMFGVIFLWGTALSMNPLSFYTGLDVSTLQWGVIFVSGALSTALGTVGWNYGIRQLGASRTAVFLNGMPMASLLFAALFLGEKLQLVHLLALLMIVGGVYLGSRTLPKNVQTNTAAAPEVTTKA</sequence>
<dbReference type="STRING" id="54915.ADS79_30375"/>
<organism evidence="10 11">
    <name type="scientific">Brevibacillus reuszeri</name>
    <dbReference type="NCBI Taxonomy" id="54915"/>
    <lineage>
        <taxon>Bacteria</taxon>
        <taxon>Bacillati</taxon>
        <taxon>Bacillota</taxon>
        <taxon>Bacilli</taxon>
        <taxon>Bacillales</taxon>
        <taxon>Paenibacillaceae</taxon>
        <taxon>Brevibacillus</taxon>
    </lineage>
</organism>
<name>A0A0K9YKA3_9BACL</name>
<evidence type="ECO:0000256" key="2">
    <source>
        <dbReference type="ARBA" id="ARBA00007362"/>
    </source>
</evidence>
<evidence type="ECO:0000256" key="6">
    <source>
        <dbReference type="ARBA" id="ARBA00023136"/>
    </source>
</evidence>
<keyword evidence="12" id="KW-1185">Reference proteome</keyword>
<dbReference type="Proteomes" id="UP000036834">
    <property type="component" value="Unassembled WGS sequence"/>
</dbReference>
<accession>A0A0K9YKA3</accession>
<evidence type="ECO:0000313" key="10">
    <source>
        <dbReference type="EMBL" id="KNB69094.1"/>
    </source>
</evidence>
<comment type="caution">
    <text evidence="10">The sequence shown here is derived from an EMBL/GenBank/DDBJ whole genome shotgun (WGS) entry which is preliminary data.</text>
</comment>
<proteinExistence type="inferred from homology"/>
<dbReference type="OrthoDB" id="9805239at2"/>
<evidence type="ECO:0000256" key="1">
    <source>
        <dbReference type="ARBA" id="ARBA00004651"/>
    </source>
</evidence>
<keyword evidence="4 7" id="KW-0812">Transmembrane</keyword>
<evidence type="ECO:0000259" key="8">
    <source>
        <dbReference type="Pfam" id="PF00892"/>
    </source>
</evidence>
<feature type="transmembrane region" description="Helical" evidence="7">
    <location>
        <begin position="68"/>
        <end position="91"/>
    </location>
</feature>
<comment type="similarity">
    <text evidence="2">Belongs to the EamA transporter family.</text>
</comment>
<evidence type="ECO:0000256" key="4">
    <source>
        <dbReference type="ARBA" id="ARBA00022692"/>
    </source>
</evidence>
<reference evidence="9 12" key="3">
    <citation type="submission" date="2019-06" db="EMBL/GenBank/DDBJ databases">
        <title>Whole genome shotgun sequence of Brevibacillus reuszeri NBRC 15719.</title>
        <authorList>
            <person name="Hosoyama A."/>
            <person name="Uohara A."/>
            <person name="Ohji S."/>
            <person name="Ichikawa N."/>
        </authorList>
    </citation>
    <scope>NUCLEOTIDE SEQUENCE [LARGE SCALE GENOMIC DNA]</scope>
    <source>
        <strain evidence="9 12">NBRC 15719</strain>
    </source>
</reference>